<evidence type="ECO:0000256" key="3">
    <source>
        <dbReference type="ARBA" id="ARBA00022525"/>
    </source>
</evidence>
<dbReference type="Proteomes" id="UP001460270">
    <property type="component" value="Unassembled WGS sequence"/>
</dbReference>
<keyword evidence="7" id="KW-1185">Reference proteome</keyword>
<organism evidence="6 7">
    <name type="scientific">Mugilogobius chulae</name>
    <name type="common">yellowstripe goby</name>
    <dbReference type="NCBI Taxonomy" id="88201"/>
    <lineage>
        <taxon>Eukaryota</taxon>
        <taxon>Metazoa</taxon>
        <taxon>Chordata</taxon>
        <taxon>Craniata</taxon>
        <taxon>Vertebrata</taxon>
        <taxon>Euteleostomi</taxon>
        <taxon>Actinopterygii</taxon>
        <taxon>Neopterygii</taxon>
        <taxon>Teleostei</taxon>
        <taxon>Neoteleostei</taxon>
        <taxon>Acanthomorphata</taxon>
        <taxon>Gobiaria</taxon>
        <taxon>Gobiiformes</taxon>
        <taxon>Gobioidei</taxon>
        <taxon>Gobiidae</taxon>
        <taxon>Gobionellinae</taxon>
        <taxon>Mugilogobius</taxon>
    </lineage>
</organism>
<proteinExistence type="inferred from homology"/>
<evidence type="ECO:0000256" key="1">
    <source>
        <dbReference type="ARBA" id="ARBA00004613"/>
    </source>
</evidence>
<dbReference type="InterPro" id="IPR010345">
    <property type="entry name" value="IL-17_fam"/>
</dbReference>
<name>A0AAW0NSQ3_9GOBI</name>
<evidence type="ECO:0000313" key="7">
    <source>
        <dbReference type="Proteomes" id="UP001460270"/>
    </source>
</evidence>
<dbReference type="GO" id="GO:0005576">
    <property type="term" value="C:extracellular region"/>
    <property type="evidence" value="ECO:0007669"/>
    <property type="project" value="UniProtKB-SubCell"/>
</dbReference>
<protein>
    <recommendedName>
        <fullName evidence="8">Liver-expressed antimicrobial peptide 2</fullName>
    </recommendedName>
</protein>
<reference evidence="7" key="1">
    <citation type="submission" date="2024-04" db="EMBL/GenBank/DDBJ databases">
        <title>Salinicola lusitanus LLJ914,a marine bacterium isolated from the Okinawa Trough.</title>
        <authorList>
            <person name="Li J."/>
        </authorList>
    </citation>
    <scope>NUCLEOTIDE SEQUENCE [LARGE SCALE GENOMIC DNA]</scope>
</reference>
<feature type="chain" id="PRO_5043317715" description="Liver-expressed antimicrobial peptide 2" evidence="5">
    <location>
        <begin position="20"/>
        <end position="180"/>
    </location>
</feature>
<dbReference type="Pfam" id="PF06083">
    <property type="entry name" value="IL17"/>
    <property type="match status" value="1"/>
</dbReference>
<dbReference type="EMBL" id="JBBPFD010000011">
    <property type="protein sequence ID" value="KAK7907352.1"/>
    <property type="molecule type" value="Genomic_DNA"/>
</dbReference>
<evidence type="ECO:0000256" key="2">
    <source>
        <dbReference type="ARBA" id="ARBA00007236"/>
    </source>
</evidence>
<comment type="subcellular location">
    <subcellularLocation>
        <location evidence="1">Secreted</location>
    </subcellularLocation>
</comment>
<keyword evidence="4 5" id="KW-0732">Signal</keyword>
<keyword evidence="3" id="KW-0964">Secreted</keyword>
<gene>
    <name evidence="6" type="ORF">WMY93_015964</name>
</gene>
<sequence>MRMWFRAVLLLALLVPLRCRKSQNALVKGSRGKGRTVKLILDPSLVPNLPPPSNTNTANMSVSPWVYRRECVESRLPRCLFHAECQTSGCVNPENGHEDLSQESRPIYYQLLVLHRVPQRRPKASRGRTSDRRSMTSDWALRWWLWAARASTPPCSHRTDNSALLWTKPPNAFALHTYNI</sequence>
<accession>A0AAW0NSQ3</accession>
<evidence type="ECO:0008006" key="8">
    <source>
        <dbReference type="Google" id="ProtNLM"/>
    </source>
</evidence>
<feature type="signal peptide" evidence="5">
    <location>
        <begin position="1"/>
        <end position="19"/>
    </location>
</feature>
<evidence type="ECO:0000256" key="4">
    <source>
        <dbReference type="ARBA" id="ARBA00022729"/>
    </source>
</evidence>
<dbReference type="SUPFAM" id="SSF57501">
    <property type="entry name" value="Cystine-knot cytokines"/>
    <property type="match status" value="1"/>
</dbReference>
<dbReference type="GO" id="GO:0005125">
    <property type="term" value="F:cytokine activity"/>
    <property type="evidence" value="ECO:0007669"/>
    <property type="project" value="InterPro"/>
</dbReference>
<evidence type="ECO:0000313" key="6">
    <source>
        <dbReference type="EMBL" id="KAK7907352.1"/>
    </source>
</evidence>
<dbReference type="Gene3D" id="2.10.90.10">
    <property type="entry name" value="Cystine-knot cytokines"/>
    <property type="match status" value="1"/>
</dbReference>
<comment type="caution">
    <text evidence="6">The sequence shown here is derived from an EMBL/GenBank/DDBJ whole genome shotgun (WGS) entry which is preliminary data.</text>
</comment>
<dbReference type="InterPro" id="IPR029034">
    <property type="entry name" value="Cystine-knot_cytokine"/>
</dbReference>
<dbReference type="AlphaFoldDB" id="A0AAW0NSQ3"/>
<comment type="similarity">
    <text evidence="2">Belongs to the IL-17 family.</text>
</comment>
<evidence type="ECO:0000256" key="5">
    <source>
        <dbReference type="SAM" id="SignalP"/>
    </source>
</evidence>